<evidence type="ECO:0000313" key="3">
    <source>
        <dbReference type="Proteomes" id="UP000501600"/>
    </source>
</evidence>
<keyword evidence="3" id="KW-1185">Reference proteome</keyword>
<feature type="domain" description="Glycosyltransferase 2-like" evidence="1">
    <location>
        <begin position="22"/>
        <end position="145"/>
    </location>
</feature>
<dbReference type="AlphaFoldDB" id="A0A6H2DK05"/>
<dbReference type="KEGG" id="phao:HF685_03840"/>
<dbReference type="RefSeq" id="WP_168818371.1">
    <property type="nucleotide sequence ID" value="NZ_CP051217.1"/>
</dbReference>
<name>A0A6H2DK05_9SPHN</name>
<organism evidence="2 3">
    <name type="scientific">Parasphingorhabdus halotolerans</name>
    <dbReference type="NCBI Taxonomy" id="2725558"/>
    <lineage>
        <taxon>Bacteria</taxon>
        <taxon>Pseudomonadati</taxon>
        <taxon>Pseudomonadota</taxon>
        <taxon>Alphaproteobacteria</taxon>
        <taxon>Sphingomonadales</taxon>
        <taxon>Sphingomonadaceae</taxon>
        <taxon>Parasphingorhabdus</taxon>
    </lineage>
</organism>
<dbReference type="InterPro" id="IPR029044">
    <property type="entry name" value="Nucleotide-diphossugar_trans"/>
</dbReference>
<sequence>MVSVNNGEKETAGGVLAQPWLSVVLPTYCGEKWVATTLDAIAVDPDPGIEIVVVDTSRGPETLEIVARYADTLNLAIYQPVDIDGCSLKTNFGVAQAKADYVTWLCQDDLWLPGRAAAIRRWIEKDTSAVLHLAPTAIIDKDGERLGDWNCPLPETQDPIDPNMLCERLLVQNFIAVVSPVIRREAWIACGGIDPALWYSGDWELWLKLAQAGRVYYHNEVTAAFRIHGESATSTGSRDAEDFRKQLQIVIDRHIGVIDPSRQSDVRKLADAAIDINCALASAANGDASGGFKTVWAIIALGPIGAWNLIKYSRIIERVMPRVRAKLAGAL</sequence>
<accession>A0A6H2DK05</accession>
<protein>
    <submittedName>
        <fullName evidence="2">Glycosyltransferase</fullName>
    </submittedName>
</protein>
<gene>
    <name evidence="2" type="ORF">HF685_03840</name>
</gene>
<proteinExistence type="predicted"/>
<dbReference type="PANTHER" id="PTHR22916:SF3">
    <property type="entry name" value="UDP-GLCNAC:BETAGAL BETA-1,3-N-ACETYLGLUCOSAMINYLTRANSFERASE-LIKE PROTEIN 1"/>
    <property type="match status" value="1"/>
</dbReference>
<dbReference type="SUPFAM" id="SSF53448">
    <property type="entry name" value="Nucleotide-diphospho-sugar transferases"/>
    <property type="match status" value="1"/>
</dbReference>
<dbReference type="Pfam" id="PF00535">
    <property type="entry name" value="Glycos_transf_2"/>
    <property type="match status" value="1"/>
</dbReference>
<dbReference type="EMBL" id="CP051217">
    <property type="protein sequence ID" value="QJB68528.1"/>
    <property type="molecule type" value="Genomic_DNA"/>
</dbReference>
<dbReference type="GO" id="GO:0016758">
    <property type="term" value="F:hexosyltransferase activity"/>
    <property type="evidence" value="ECO:0007669"/>
    <property type="project" value="UniProtKB-ARBA"/>
</dbReference>
<dbReference type="Gene3D" id="3.90.550.10">
    <property type="entry name" value="Spore Coat Polysaccharide Biosynthesis Protein SpsA, Chain A"/>
    <property type="match status" value="1"/>
</dbReference>
<reference evidence="2 3" key="1">
    <citation type="submission" date="2020-04" db="EMBL/GenBank/DDBJ databases">
        <title>Genome sequence for Sphingorhabdus sp. strain M1.</title>
        <authorList>
            <person name="Park S.-J."/>
        </authorList>
    </citation>
    <scope>NUCLEOTIDE SEQUENCE [LARGE SCALE GENOMIC DNA]</scope>
    <source>
        <strain evidence="2 3">JK6</strain>
    </source>
</reference>
<dbReference type="InterPro" id="IPR001173">
    <property type="entry name" value="Glyco_trans_2-like"/>
</dbReference>
<dbReference type="PANTHER" id="PTHR22916">
    <property type="entry name" value="GLYCOSYLTRANSFERASE"/>
    <property type="match status" value="1"/>
</dbReference>
<dbReference type="Proteomes" id="UP000501600">
    <property type="component" value="Chromosome"/>
</dbReference>
<evidence type="ECO:0000313" key="2">
    <source>
        <dbReference type="EMBL" id="QJB68528.1"/>
    </source>
</evidence>
<keyword evidence="2" id="KW-0808">Transferase</keyword>
<evidence type="ECO:0000259" key="1">
    <source>
        <dbReference type="Pfam" id="PF00535"/>
    </source>
</evidence>